<sequence length="444" mass="48473">MKVDRRTRSQNAFSARVDELTHAAILDGATDFQALLHRLASVYPTDLLASIDRLARRGLIPPAAAESYRLQASRNGAGSTEGRSLLPLPHPLDFEWRFTADSARELLNRTAGMTPVGGDILLFGTPGLAVEAMTLPIANRIAFLAENNVVTSRISALNEATGSPLSIAYCGGGLPIESADAVILDPPWYPDFLRPMLLAAAHACRIDGVVLISLPPDGTCASAEVNRNSAMLFAKGLGLEVLEHDIKAVCYESPFFERNSLAAEGIFPPPHWRRGDIVVFRKKQAPTRPALPASTRRKDWVEVGIGRMRLFIRANSQPFSNDPSLASIVEGDVLRSVSRRDPRRAKAQIWTTGNRIFRSDNPQLLLDAAITCSGERLNSGVQPPLWGSIAERDSIERVADQLLALAKLEALEEQGYPVVVAERNGTWRSNTTPYWSRLKATISG</sequence>
<evidence type="ECO:0000313" key="1">
    <source>
        <dbReference type="EMBL" id="UUP17872.1"/>
    </source>
</evidence>
<evidence type="ECO:0000313" key="2">
    <source>
        <dbReference type="Proteomes" id="UP001342418"/>
    </source>
</evidence>
<dbReference type="Proteomes" id="UP001342418">
    <property type="component" value="Chromosome"/>
</dbReference>
<dbReference type="RefSeq" id="WP_338530160.1">
    <property type="nucleotide sequence ID" value="NZ_CP030941.1"/>
</dbReference>
<organism evidence="1 2">
    <name type="scientific">Nitratireductor thuwali</name>
    <dbReference type="NCBI Taxonomy" id="2267699"/>
    <lineage>
        <taxon>Bacteria</taxon>
        <taxon>Pseudomonadati</taxon>
        <taxon>Pseudomonadota</taxon>
        <taxon>Alphaproteobacteria</taxon>
        <taxon>Hyphomicrobiales</taxon>
        <taxon>Phyllobacteriaceae</taxon>
        <taxon>Nitratireductor</taxon>
    </lineage>
</organism>
<name>A0ABY5MJ93_9HYPH</name>
<protein>
    <submittedName>
        <fullName evidence="1">Uncharacterized protein</fullName>
    </submittedName>
</protein>
<gene>
    <name evidence="1" type="ORF">NTH_02348</name>
</gene>
<proteinExistence type="predicted"/>
<keyword evidence="2" id="KW-1185">Reference proteome</keyword>
<dbReference type="EMBL" id="CP030941">
    <property type="protein sequence ID" value="UUP17872.1"/>
    <property type="molecule type" value="Genomic_DNA"/>
</dbReference>
<accession>A0ABY5MJ93</accession>
<reference evidence="1 2" key="1">
    <citation type="submission" date="2018-07" db="EMBL/GenBank/DDBJ databases">
        <title>Genome sequence of Nitratireductor thuwali#1536.</title>
        <authorList>
            <person name="Michoud G."/>
            <person name="Merlino G."/>
            <person name="Sefrji F.O."/>
            <person name="Daffonchio D."/>
        </authorList>
    </citation>
    <scope>NUCLEOTIDE SEQUENCE [LARGE SCALE GENOMIC DNA]</scope>
    <source>
        <strain evidence="2">Nit1536</strain>
    </source>
</reference>